<keyword evidence="1" id="KW-0472">Membrane</keyword>
<sequence>MGIITRMQETTPKFFKILRNIGVALAAVSAAVFASPVALPAIITDIAGYLALAGTVMGAVSQTAVLNEGE</sequence>
<evidence type="ECO:0000313" key="3">
    <source>
        <dbReference type="Proteomes" id="UP000192610"/>
    </source>
</evidence>
<feature type="transmembrane region" description="Helical" evidence="1">
    <location>
        <begin position="21"/>
        <end position="43"/>
    </location>
</feature>
<keyword evidence="3" id="KW-1185">Reference proteome</keyword>
<comment type="caution">
    <text evidence="2">The sequence shown here is derived from an EMBL/GenBank/DDBJ whole genome shotgun (WGS) entry which is preliminary data.</text>
</comment>
<dbReference type="Proteomes" id="UP000192610">
    <property type="component" value="Unassembled WGS sequence"/>
</dbReference>
<gene>
    <name evidence="2" type="ORF">A4H97_29925</name>
</gene>
<keyword evidence="1" id="KW-0812">Transmembrane</keyword>
<dbReference type="AlphaFoldDB" id="A0A1V9EQ37"/>
<evidence type="ECO:0000313" key="2">
    <source>
        <dbReference type="EMBL" id="OQP48054.1"/>
    </source>
</evidence>
<reference evidence="3" key="1">
    <citation type="submission" date="2016-04" db="EMBL/GenBank/DDBJ databases">
        <authorList>
            <person name="Chen L."/>
            <person name="Zhuang W."/>
            <person name="Wang G."/>
        </authorList>
    </citation>
    <scope>NUCLEOTIDE SEQUENCE [LARGE SCALE GENOMIC DNA]</scope>
    <source>
        <strain evidence="3">17621</strain>
    </source>
</reference>
<proteinExistence type="predicted"/>
<dbReference type="STRING" id="354355.SAMN05660816_02385"/>
<organism evidence="2 3">
    <name type="scientific">Niastella yeongjuensis</name>
    <dbReference type="NCBI Taxonomy" id="354355"/>
    <lineage>
        <taxon>Bacteria</taxon>
        <taxon>Pseudomonadati</taxon>
        <taxon>Bacteroidota</taxon>
        <taxon>Chitinophagia</taxon>
        <taxon>Chitinophagales</taxon>
        <taxon>Chitinophagaceae</taxon>
        <taxon>Niastella</taxon>
    </lineage>
</organism>
<evidence type="ECO:0000256" key="1">
    <source>
        <dbReference type="SAM" id="Phobius"/>
    </source>
</evidence>
<dbReference type="RefSeq" id="WP_081200591.1">
    <property type="nucleotide sequence ID" value="NZ_FOCZ01000004.1"/>
</dbReference>
<accession>A0A1V9EQ37</accession>
<dbReference type="EMBL" id="LVXG01000018">
    <property type="protein sequence ID" value="OQP48054.1"/>
    <property type="molecule type" value="Genomic_DNA"/>
</dbReference>
<keyword evidence="1" id="KW-1133">Transmembrane helix</keyword>
<protein>
    <submittedName>
        <fullName evidence="2">Uncharacterized protein</fullName>
    </submittedName>
</protein>
<name>A0A1V9EQ37_9BACT</name>